<dbReference type="Gene3D" id="3.30.390.30">
    <property type="match status" value="1"/>
</dbReference>
<evidence type="ECO:0000256" key="4">
    <source>
        <dbReference type="ARBA" id="ARBA00023002"/>
    </source>
</evidence>
<keyword evidence="8" id="KW-1185">Reference proteome</keyword>
<dbReference type="Proteomes" id="UP000295371">
    <property type="component" value="Unassembled WGS sequence"/>
</dbReference>
<feature type="domain" description="FAD/NAD(P)-binding" evidence="6">
    <location>
        <begin position="11"/>
        <end position="300"/>
    </location>
</feature>
<dbReference type="InterPro" id="IPR016156">
    <property type="entry name" value="FAD/NAD-linked_Rdtase_dimer_sf"/>
</dbReference>
<evidence type="ECO:0000256" key="5">
    <source>
        <dbReference type="SAM" id="MobiDB-lite"/>
    </source>
</evidence>
<proteinExistence type="predicted"/>
<dbReference type="PRINTS" id="PR00469">
    <property type="entry name" value="PNDRDTASEII"/>
</dbReference>
<name>A0A4V3EMR5_9ACTN</name>
<feature type="region of interest" description="Disordered" evidence="5">
    <location>
        <begin position="383"/>
        <end position="421"/>
    </location>
</feature>
<evidence type="ECO:0000256" key="1">
    <source>
        <dbReference type="ARBA" id="ARBA00001974"/>
    </source>
</evidence>
<evidence type="ECO:0000256" key="3">
    <source>
        <dbReference type="ARBA" id="ARBA00022827"/>
    </source>
</evidence>
<dbReference type="OrthoDB" id="3568330at2"/>
<dbReference type="EMBL" id="SOAW01000002">
    <property type="protein sequence ID" value="TDT30938.1"/>
    <property type="molecule type" value="Genomic_DNA"/>
</dbReference>
<dbReference type="InterPro" id="IPR036188">
    <property type="entry name" value="FAD/NAD-bd_sf"/>
</dbReference>
<protein>
    <submittedName>
        <fullName evidence="7">NAD/ferredoxin-dependent reductase-like protein</fullName>
    </submittedName>
</protein>
<evidence type="ECO:0000313" key="8">
    <source>
        <dbReference type="Proteomes" id="UP000295371"/>
    </source>
</evidence>
<evidence type="ECO:0000256" key="2">
    <source>
        <dbReference type="ARBA" id="ARBA00022630"/>
    </source>
</evidence>
<dbReference type="Gene3D" id="3.50.50.60">
    <property type="entry name" value="FAD/NAD(P)-binding domain"/>
    <property type="match status" value="2"/>
</dbReference>
<dbReference type="PRINTS" id="PR00368">
    <property type="entry name" value="FADPNR"/>
</dbReference>
<keyword evidence="3" id="KW-0274">FAD</keyword>
<gene>
    <name evidence="7" type="ORF">CLV29_2346</name>
</gene>
<dbReference type="GO" id="GO:0005737">
    <property type="term" value="C:cytoplasm"/>
    <property type="evidence" value="ECO:0007669"/>
    <property type="project" value="TreeGrafter"/>
</dbReference>
<dbReference type="GO" id="GO:0016651">
    <property type="term" value="F:oxidoreductase activity, acting on NAD(P)H"/>
    <property type="evidence" value="ECO:0007669"/>
    <property type="project" value="TreeGrafter"/>
</dbReference>
<dbReference type="SUPFAM" id="SSF55424">
    <property type="entry name" value="FAD/NAD-linked reductases, dimerisation (C-terminal) domain"/>
    <property type="match status" value="1"/>
</dbReference>
<dbReference type="Pfam" id="PF07992">
    <property type="entry name" value="Pyr_redox_2"/>
    <property type="match status" value="1"/>
</dbReference>
<dbReference type="SUPFAM" id="SSF51905">
    <property type="entry name" value="FAD/NAD(P)-binding domain"/>
    <property type="match status" value="2"/>
</dbReference>
<evidence type="ECO:0000313" key="7">
    <source>
        <dbReference type="EMBL" id="TDT30938.1"/>
    </source>
</evidence>
<dbReference type="InterPro" id="IPR023753">
    <property type="entry name" value="FAD/NAD-binding_dom"/>
</dbReference>
<reference evidence="7 8" key="1">
    <citation type="submission" date="2019-03" db="EMBL/GenBank/DDBJ databases">
        <title>Genomic Encyclopedia of Archaeal and Bacterial Type Strains, Phase II (KMG-II): from individual species to whole genera.</title>
        <authorList>
            <person name="Goeker M."/>
        </authorList>
    </citation>
    <scope>NUCLEOTIDE SEQUENCE [LARGE SCALE GENOMIC DNA]</scope>
    <source>
        <strain evidence="7 8">DSM 24323</strain>
    </source>
</reference>
<organism evidence="7 8">
    <name type="scientific">Naumannella halotolerans</name>
    <dbReference type="NCBI Taxonomy" id="993414"/>
    <lineage>
        <taxon>Bacteria</taxon>
        <taxon>Bacillati</taxon>
        <taxon>Actinomycetota</taxon>
        <taxon>Actinomycetes</taxon>
        <taxon>Propionibacteriales</taxon>
        <taxon>Propionibacteriaceae</taxon>
        <taxon>Naumannella</taxon>
    </lineage>
</organism>
<keyword evidence="4" id="KW-0560">Oxidoreductase</keyword>
<dbReference type="RefSeq" id="WP_133755274.1">
    <property type="nucleotide sequence ID" value="NZ_SOAW01000002.1"/>
</dbReference>
<dbReference type="PANTHER" id="PTHR43557:SF2">
    <property type="entry name" value="RIESKE DOMAIN-CONTAINING PROTEIN-RELATED"/>
    <property type="match status" value="1"/>
</dbReference>
<dbReference type="InterPro" id="IPR050446">
    <property type="entry name" value="FAD-oxidoreductase/Apoptosis"/>
</dbReference>
<comment type="cofactor">
    <cofactor evidence="1">
        <name>FAD</name>
        <dbReference type="ChEBI" id="CHEBI:57692"/>
    </cofactor>
</comment>
<dbReference type="AlphaFoldDB" id="A0A4V3EMR5"/>
<dbReference type="PANTHER" id="PTHR43557">
    <property type="entry name" value="APOPTOSIS-INDUCING FACTOR 1"/>
    <property type="match status" value="1"/>
</dbReference>
<accession>A0A4V3EMR5</accession>
<sequence>MYAETVTADSRVIIVGAGLAGFTAAETLRQGGHHGEIVVVGAETHRPYDRPPLSKGMLSGALAISDVSLEPMGALEVDLRLGLSALALDVPARSVSLSDGSSLAADVVIIASGSRPKLLPTDLGGVHTLYSLDDALAIREQIGEGSKVVSIGTGFIGLEAASAARSLGASATVIGNSAPLHRRFGQFASEAVLGLHERNGVDFVLGATELEFRSDGRARIASVVANGTEIEADVVVVGIGSAPNVEWLAGSGLLIDDGIVTDQWGKAAPGIFAVGDCARWQRPDGTSHRGEHWTAAQSEAREVAHLLLGAPLSPKVEPDYVWSDQHGVRLQIAGLIPPDAVCEVESGSIEDADLLLRYSHPDGTDAARFGMNSARQIMRWRKQNRWDRTFPPAPDPGSEASTPSVPDEPAAAGVGGQSQEY</sequence>
<comment type="caution">
    <text evidence="7">The sequence shown here is derived from an EMBL/GenBank/DDBJ whole genome shotgun (WGS) entry which is preliminary data.</text>
</comment>
<keyword evidence="2" id="KW-0285">Flavoprotein</keyword>
<evidence type="ECO:0000259" key="6">
    <source>
        <dbReference type="Pfam" id="PF07992"/>
    </source>
</evidence>